<keyword evidence="1" id="KW-0175">Coiled coil</keyword>
<name>A0A0C9X4M3_9AGAR</name>
<evidence type="ECO:0000256" key="1">
    <source>
        <dbReference type="SAM" id="Coils"/>
    </source>
</evidence>
<gene>
    <name evidence="2" type="ORF">K443DRAFT_87805</name>
</gene>
<accession>A0A0C9X4M3</accession>
<proteinExistence type="predicted"/>
<dbReference type="AlphaFoldDB" id="A0A0C9X4M3"/>
<evidence type="ECO:0000313" key="2">
    <source>
        <dbReference type="EMBL" id="KIK07120.1"/>
    </source>
</evidence>
<dbReference type="HOGENOM" id="CLU_1094447_0_0_1"/>
<dbReference type="Proteomes" id="UP000054477">
    <property type="component" value="Unassembled WGS sequence"/>
</dbReference>
<protein>
    <submittedName>
        <fullName evidence="2">Uncharacterized protein</fullName>
    </submittedName>
</protein>
<reference evidence="2 3" key="1">
    <citation type="submission" date="2014-04" db="EMBL/GenBank/DDBJ databases">
        <authorList>
            <consortium name="DOE Joint Genome Institute"/>
            <person name="Kuo A."/>
            <person name="Kohler A."/>
            <person name="Nagy L.G."/>
            <person name="Floudas D."/>
            <person name="Copeland A."/>
            <person name="Barry K.W."/>
            <person name="Cichocki N."/>
            <person name="Veneault-Fourrey C."/>
            <person name="LaButti K."/>
            <person name="Lindquist E.A."/>
            <person name="Lipzen A."/>
            <person name="Lundell T."/>
            <person name="Morin E."/>
            <person name="Murat C."/>
            <person name="Sun H."/>
            <person name="Tunlid A."/>
            <person name="Henrissat B."/>
            <person name="Grigoriev I.V."/>
            <person name="Hibbett D.S."/>
            <person name="Martin F."/>
            <person name="Nordberg H.P."/>
            <person name="Cantor M.N."/>
            <person name="Hua S.X."/>
        </authorList>
    </citation>
    <scope>NUCLEOTIDE SEQUENCE [LARGE SCALE GENOMIC DNA]</scope>
    <source>
        <strain evidence="2 3">LaAM-08-1</strain>
    </source>
</reference>
<feature type="coiled-coil region" evidence="1">
    <location>
        <begin position="89"/>
        <end position="116"/>
    </location>
</feature>
<organism evidence="2 3">
    <name type="scientific">Laccaria amethystina LaAM-08-1</name>
    <dbReference type="NCBI Taxonomy" id="1095629"/>
    <lineage>
        <taxon>Eukaryota</taxon>
        <taxon>Fungi</taxon>
        <taxon>Dikarya</taxon>
        <taxon>Basidiomycota</taxon>
        <taxon>Agaricomycotina</taxon>
        <taxon>Agaricomycetes</taxon>
        <taxon>Agaricomycetidae</taxon>
        <taxon>Agaricales</taxon>
        <taxon>Agaricineae</taxon>
        <taxon>Hydnangiaceae</taxon>
        <taxon>Laccaria</taxon>
    </lineage>
</organism>
<dbReference type="EMBL" id="KN838549">
    <property type="protein sequence ID" value="KIK07120.1"/>
    <property type="molecule type" value="Genomic_DNA"/>
</dbReference>
<sequence length="254" mass="27989">MLLVDARVTQSVFAKIIPVSIPYNTTLTALDVARSMEQEAPLNAFDGLSLVSPPPSEALEPIAVLPGSQPDSLHMTWSLPPDRQAGQLLQTLLDRLSNLEDKSQATDQKISNLEESLAQTLPLSDAIHLQSLLDVWLHENGYGVTSGSRKTWIENNKIRLATVSGIPVGDLEDFLEHVFLGNTMAHVVKSDGVARAITRVTGNTNDELHFNTLFKSILQHTVIEELDKDQLFVTILNPGRDVDPTDRMKEIPKV</sequence>
<reference evidence="3" key="2">
    <citation type="submission" date="2015-01" db="EMBL/GenBank/DDBJ databases">
        <title>Evolutionary Origins and Diversification of the Mycorrhizal Mutualists.</title>
        <authorList>
            <consortium name="DOE Joint Genome Institute"/>
            <consortium name="Mycorrhizal Genomics Consortium"/>
            <person name="Kohler A."/>
            <person name="Kuo A."/>
            <person name="Nagy L.G."/>
            <person name="Floudas D."/>
            <person name="Copeland A."/>
            <person name="Barry K.W."/>
            <person name="Cichocki N."/>
            <person name="Veneault-Fourrey C."/>
            <person name="LaButti K."/>
            <person name="Lindquist E.A."/>
            <person name="Lipzen A."/>
            <person name="Lundell T."/>
            <person name="Morin E."/>
            <person name="Murat C."/>
            <person name="Riley R."/>
            <person name="Ohm R."/>
            <person name="Sun H."/>
            <person name="Tunlid A."/>
            <person name="Henrissat B."/>
            <person name="Grigoriev I.V."/>
            <person name="Hibbett D.S."/>
            <person name="Martin F."/>
        </authorList>
    </citation>
    <scope>NUCLEOTIDE SEQUENCE [LARGE SCALE GENOMIC DNA]</scope>
    <source>
        <strain evidence="3">LaAM-08-1</strain>
    </source>
</reference>
<dbReference type="OrthoDB" id="3100060at2759"/>
<keyword evidence="3" id="KW-1185">Reference proteome</keyword>
<evidence type="ECO:0000313" key="3">
    <source>
        <dbReference type="Proteomes" id="UP000054477"/>
    </source>
</evidence>